<evidence type="ECO:0000313" key="2">
    <source>
        <dbReference type="EMBL" id="GLF97735.1"/>
    </source>
</evidence>
<dbReference type="InterPro" id="IPR036513">
    <property type="entry name" value="STAS_dom_sf"/>
</dbReference>
<sequence>MSIESPGQAAPAGPVIVLPARVTPADVPPLCARLSELYGQGAPSVDCDLAAVERADLAVVEALARLRLAARRAGRGIRVVNAGPGVRALLTLVGLDHLAGPAPRPRR</sequence>
<evidence type="ECO:0000313" key="3">
    <source>
        <dbReference type="Proteomes" id="UP001291653"/>
    </source>
</evidence>
<organism evidence="2 3">
    <name type="scientific">Streptomyces yaizuensis</name>
    <dbReference type="NCBI Taxonomy" id="2989713"/>
    <lineage>
        <taxon>Bacteria</taxon>
        <taxon>Bacillati</taxon>
        <taxon>Actinomycetota</taxon>
        <taxon>Actinomycetes</taxon>
        <taxon>Kitasatosporales</taxon>
        <taxon>Streptomycetaceae</taxon>
        <taxon>Streptomyces</taxon>
    </lineage>
</organism>
<keyword evidence="3" id="KW-1185">Reference proteome</keyword>
<evidence type="ECO:0000259" key="1">
    <source>
        <dbReference type="PROSITE" id="PS50801"/>
    </source>
</evidence>
<accession>A0ABQ5P597</accession>
<dbReference type="SUPFAM" id="SSF52091">
    <property type="entry name" value="SpoIIaa-like"/>
    <property type="match status" value="1"/>
</dbReference>
<comment type="caution">
    <text evidence="2">The sequence shown here is derived from an EMBL/GenBank/DDBJ whole genome shotgun (WGS) entry which is preliminary data.</text>
</comment>
<feature type="domain" description="STAS" evidence="1">
    <location>
        <begin position="48"/>
        <end position="107"/>
    </location>
</feature>
<dbReference type="InterPro" id="IPR058548">
    <property type="entry name" value="MlaB-like_STAS"/>
</dbReference>
<dbReference type="InterPro" id="IPR002645">
    <property type="entry name" value="STAS_dom"/>
</dbReference>
<dbReference type="EMBL" id="BSBI01000011">
    <property type="protein sequence ID" value="GLF97735.1"/>
    <property type="molecule type" value="Genomic_DNA"/>
</dbReference>
<protein>
    <submittedName>
        <fullName evidence="2">STAS domain-containing protein</fullName>
    </submittedName>
</protein>
<dbReference type="Pfam" id="PF13466">
    <property type="entry name" value="STAS_2"/>
    <property type="match status" value="1"/>
</dbReference>
<gene>
    <name evidence="2" type="ORF">SYYSPA8_25580</name>
</gene>
<reference evidence="2 3" key="1">
    <citation type="submission" date="2022-10" db="EMBL/GenBank/DDBJ databases">
        <title>Draft genome sequence of Streptomyces sp. YSPA8.</title>
        <authorList>
            <person name="Moriuchi R."/>
            <person name="Dohra H."/>
            <person name="Yamamura H."/>
            <person name="Kodani S."/>
        </authorList>
    </citation>
    <scope>NUCLEOTIDE SEQUENCE [LARGE SCALE GENOMIC DNA]</scope>
    <source>
        <strain evidence="2 3">YSPA8</strain>
    </source>
</reference>
<dbReference type="Proteomes" id="UP001291653">
    <property type="component" value="Unassembled WGS sequence"/>
</dbReference>
<dbReference type="Gene3D" id="3.30.750.24">
    <property type="entry name" value="STAS domain"/>
    <property type="match status" value="1"/>
</dbReference>
<dbReference type="RefSeq" id="WP_323449705.1">
    <property type="nucleotide sequence ID" value="NZ_BSBI01000011.1"/>
</dbReference>
<name>A0ABQ5P597_9ACTN</name>
<dbReference type="PROSITE" id="PS50801">
    <property type="entry name" value="STAS"/>
    <property type="match status" value="1"/>
</dbReference>
<proteinExistence type="predicted"/>